<proteinExistence type="predicted"/>
<dbReference type="AlphaFoldDB" id="B0DRE6"/>
<keyword evidence="2" id="KW-1185">Reference proteome</keyword>
<name>B0DRE6_LACBS</name>
<evidence type="ECO:0000313" key="2">
    <source>
        <dbReference type="Proteomes" id="UP000001194"/>
    </source>
</evidence>
<sequence>MGIEPSSAFAVCNYGDCYIRFKQNIKIFCDVDSPGHFGSYMLQSMVAEHLNLT</sequence>
<organism evidence="2">
    <name type="scientific">Laccaria bicolor (strain S238N-H82 / ATCC MYA-4686)</name>
    <name type="common">Bicoloured deceiver</name>
    <name type="synonym">Laccaria laccata var. bicolor</name>
    <dbReference type="NCBI Taxonomy" id="486041"/>
    <lineage>
        <taxon>Eukaryota</taxon>
        <taxon>Fungi</taxon>
        <taxon>Dikarya</taxon>
        <taxon>Basidiomycota</taxon>
        <taxon>Agaricomycotina</taxon>
        <taxon>Agaricomycetes</taxon>
        <taxon>Agaricomycetidae</taxon>
        <taxon>Agaricales</taxon>
        <taxon>Agaricineae</taxon>
        <taxon>Hydnangiaceae</taxon>
        <taxon>Laccaria</taxon>
    </lineage>
</organism>
<reference evidence="1 2" key="1">
    <citation type="journal article" date="2008" name="Nature">
        <title>The genome of Laccaria bicolor provides insights into mycorrhizal symbiosis.</title>
        <authorList>
            <person name="Martin F."/>
            <person name="Aerts A."/>
            <person name="Ahren D."/>
            <person name="Brun A."/>
            <person name="Danchin E.G.J."/>
            <person name="Duchaussoy F."/>
            <person name="Gibon J."/>
            <person name="Kohler A."/>
            <person name="Lindquist E."/>
            <person name="Pereda V."/>
            <person name="Salamov A."/>
            <person name="Shapiro H.J."/>
            <person name="Wuyts J."/>
            <person name="Blaudez D."/>
            <person name="Buee M."/>
            <person name="Brokstein P."/>
            <person name="Canbaeck B."/>
            <person name="Cohen D."/>
            <person name="Courty P.E."/>
            <person name="Coutinho P.M."/>
            <person name="Delaruelle C."/>
            <person name="Detter J.C."/>
            <person name="Deveau A."/>
            <person name="DiFazio S."/>
            <person name="Duplessis S."/>
            <person name="Fraissinet-Tachet L."/>
            <person name="Lucic E."/>
            <person name="Frey-Klett P."/>
            <person name="Fourrey C."/>
            <person name="Feussner I."/>
            <person name="Gay G."/>
            <person name="Grimwood J."/>
            <person name="Hoegger P.J."/>
            <person name="Jain P."/>
            <person name="Kilaru S."/>
            <person name="Labbe J."/>
            <person name="Lin Y.C."/>
            <person name="Legue V."/>
            <person name="Le Tacon F."/>
            <person name="Marmeisse R."/>
            <person name="Melayah D."/>
            <person name="Montanini B."/>
            <person name="Muratet M."/>
            <person name="Nehls U."/>
            <person name="Niculita-Hirzel H."/>
            <person name="Oudot-Le Secq M.P."/>
            <person name="Peter M."/>
            <person name="Quesneville H."/>
            <person name="Rajashekar B."/>
            <person name="Reich M."/>
            <person name="Rouhier N."/>
            <person name="Schmutz J."/>
            <person name="Yin T."/>
            <person name="Chalot M."/>
            <person name="Henrissat B."/>
            <person name="Kuees U."/>
            <person name="Lucas S."/>
            <person name="Van de Peer Y."/>
            <person name="Podila G.K."/>
            <person name="Polle A."/>
            <person name="Pukkila P.J."/>
            <person name="Richardson P.M."/>
            <person name="Rouze P."/>
            <person name="Sanders I.R."/>
            <person name="Stajich J.E."/>
            <person name="Tunlid A."/>
            <person name="Tuskan G."/>
            <person name="Grigoriev I.V."/>
        </authorList>
    </citation>
    <scope>NUCLEOTIDE SEQUENCE [LARGE SCALE GENOMIC DNA]</scope>
    <source>
        <strain evidence="2">S238N-H82 / ATCC MYA-4686</strain>
    </source>
</reference>
<dbReference type="GeneID" id="6082119"/>
<dbReference type="InParanoid" id="B0DRE6"/>
<dbReference type="HOGENOM" id="CLU_3069093_0_0_1"/>
<dbReference type="EMBL" id="DS547128">
    <property type="protein sequence ID" value="EDR02857.1"/>
    <property type="molecule type" value="Genomic_DNA"/>
</dbReference>
<evidence type="ECO:0000313" key="1">
    <source>
        <dbReference type="EMBL" id="EDR02857.1"/>
    </source>
</evidence>
<dbReference type="KEGG" id="lbc:LACBIDRAFT_308008"/>
<protein>
    <submittedName>
        <fullName evidence="1">Predicted protein</fullName>
    </submittedName>
</protein>
<accession>B0DRE6</accession>
<dbReference type="Proteomes" id="UP000001194">
    <property type="component" value="Unassembled WGS sequence"/>
</dbReference>
<dbReference type="RefSeq" id="XP_001886567.1">
    <property type="nucleotide sequence ID" value="XM_001886532.1"/>
</dbReference>
<gene>
    <name evidence="1" type="ORF">LACBIDRAFT_308008</name>
</gene>